<dbReference type="Pfam" id="PF07719">
    <property type="entry name" value="TPR_2"/>
    <property type="match status" value="1"/>
</dbReference>
<dbReference type="InterPro" id="IPR019734">
    <property type="entry name" value="TPR_rpt"/>
</dbReference>
<dbReference type="InterPro" id="IPR013105">
    <property type="entry name" value="TPR_2"/>
</dbReference>
<dbReference type="AlphaFoldDB" id="A0A382IUJ6"/>
<proteinExistence type="predicted"/>
<accession>A0A382IUJ6</accession>
<protein>
    <submittedName>
        <fullName evidence="3">Uncharacterized protein</fullName>
    </submittedName>
</protein>
<name>A0A382IUJ6_9ZZZZ</name>
<keyword evidence="1" id="KW-0677">Repeat</keyword>
<evidence type="ECO:0000313" key="3">
    <source>
        <dbReference type="EMBL" id="SVC03494.1"/>
    </source>
</evidence>
<dbReference type="PROSITE" id="PS50005">
    <property type="entry name" value="TPR"/>
    <property type="match status" value="1"/>
</dbReference>
<dbReference type="Gene3D" id="1.25.40.10">
    <property type="entry name" value="Tetratricopeptide repeat domain"/>
    <property type="match status" value="1"/>
</dbReference>
<dbReference type="InterPro" id="IPR011990">
    <property type="entry name" value="TPR-like_helical_dom_sf"/>
</dbReference>
<dbReference type="SUPFAM" id="SSF48452">
    <property type="entry name" value="TPR-like"/>
    <property type="match status" value="1"/>
</dbReference>
<evidence type="ECO:0000256" key="1">
    <source>
        <dbReference type="ARBA" id="ARBA00022737"/>
    </source>
</evidence>
<gene>
    <name evidence="3" type="ORF">METZ01_LOCUS256348</name>
</gene>
<organism evidence="3">
    <name type="scientific">marine metagenome</name>
    <dbReference type="NCBI Taxonomy" id="408172"/>
    <lineage>
        <taxon>unclassified sequences</taxon>
        <taxon>metagenomes</taxon>
        <taxon>ecological metagenomes</taxon>
    </lineage>
</organism>
<evidence type="ECO:0000256" key="2">
    <source>
        <dbReference type="ARBA" id="ARBA00022803"/>
    </source>
</evidence>
<reference evidence="3" key="1">
    <citation type="submission" date="2018-05" db="EMBL/GenBank/DDBJ databases">
        <authorList>
            <person name="Lanie J.A."/>
            <person name="Ng W.-L."/>
            <person name="Kazmierczak K.M."/>
            <person name="Andrzejewski T.M."/>
            <person name="Davidsen T.M."/>
            <person name="Wayne K.J."/>
            <person name="Tettelin H."/>
            <person name="Glass J.I."/>
            <person name="Rusch D."/>
            <person name="Podicherti R."/>
            <person name="Tsui H.-C.T."/>
            <person name="Winkler M.E."/>
        </authorList>
    </citation>
    <scope>NUCLEOTIDE SEQUENCE</scope>
</reference>
<dbReference type="EMBL" id="UINC01069821">
    <property type="protein sequence ID" value="SVC03494.1"/>
    <property type="molecule type" value="Genomic_DNA"/>
</dbReference>
<keyword evidence="2" id="KW-0802">TPR repeat</keyword>
<sequence length="122" mass="14282">MKQYLYTILLLLFLGCKGDAELAMERGIQYYEWEKIEKAILEFKYVIHTLSAETGKKHYQQIQLLSRAYHNLAVAYAKQTWYKDALKEAERAFELVPTDDNRKVMELIQKKISSKSESLSSP</sequence>
<dbReference type="PROSITE" id="PS51257">
    <property type="entry name" value="PROKAR_LIPOPROTEIN"/>
    <property type="match status" value="1"/>
</dbReference>